<keyword evidence="4" id="KW-1185">Reference proteome</keyword>
<evidence type="ECO:0000313" key="3">
    <source>
        <dbReference type="EMBL" id="PUZ28457.1"/>
    </source>
</evidence>
<feature type="transmembrane region" description="Helical" evidence="2">
    <location>
        <begin position="6"/>
        <end position="30"/>
    </location>
</feature>
<dbReference type="OrthoDB" id="680848at2"/>
<dbReference type="Proteomes" id="UP000244450">
    <property type="component" value="Unassembled WGS sequence"/>
</dbReference>
<dbReference type="AlphaFoldDB" id="A0A2T7BLA4"/>
<proteinExistence type="predicted"/>
<feature type="compositionally biased region" description="Low complexity" evidence="1">
    <location>
        <begin position="47"/>
        <end position="74"/>
    </location>
</feature>
<accession>A0A2T7BLA4</accession>
<evidence type="ECO:0008006" key="5">
    <source>
        <dbReference type="Google" id="ProtNLM"/>
    </source>
</evidence>
<comment type="caution">
    <text evidence="3">The sequence shown here is derived from an EMBL/GenBank/DDBJ whole genome shotgun (WGS) entry which is preliminary data.</text>
</comment>
<sequence>MLEGLFKDLFIVFIGYLLYKFVFNFVVPLFRTTRQVRRQMQDFQQAMQEQARQQQQAQQQMYNNMQQQQANAGQPKRPIEGDYIDFEEVK</sequence>
<keyword evidence="2" id="KW-0812">Transmembrane</keyword>
<reference evidence="3 4" key="1">
    <citation type="submission" date="2018-04" db="EMBL/GenBank/DDBJ databases">
        <title>Chitinophaga fuyangensis sp. nov., isolated from soil in a chemical factory.</title>
        <authorList>
            <person name="Chen K."/>
        </authorList>
    </citation>
    <scope>NUCLEOTIDE SEQUENCE [LARGE SCALE GENOMIC DNA]</scope>
    <source>
        <strain evidence="3 4">LY-1</strain>
    </source>
</reference>
<evidence type="ECO:0000256" key="1">
    <source>
        <dbReference type="SAM" id="MobiDB-lite"/>
    </source>
</evidence>
<keyword evidence="2" id="KW-1133">Transmembrane helix</keyword>
<keyword evidence="2" id="KW-0472">Membrane</keyword>
<dbReference type="Pfam" id="PF16118">
    <property type="entry name" value="DUF4834"/>
    <property type="match status" value="1"/>
</dbReference>
<feature type="region of interest" description="Disordered" evidence="1">
    <location>
        <begin position="47"/>
        <end position="90"/>
    </location>
</feature>
<name>A0A2T7BLA4_9BACT</name>
<evidence type="ECO:0000313" key="4">
    <source>
        <dbReference type="Proteomes" id="UP000244450"/>
    </source>
</evidence>
<gene>
    <name evidence="3" type="ORF">DCC81_02945</name>
</gene>
<evidence type="ECO:0000256" key="2">
    <source>
        <dbReference type="SAM" id="Phobius"/>
    </source>
</evidence>
<protein>
    <recommendedName>
        <fullName evidence="5">DUF4834 domain-containing protein</fullName>
    </recommendedName>
</protein>
<organism evidence="3 4">
    <name type="scientific">Chitinophaga parva</name>
    <dbReference type="NCBI Taxonomy" id="2169414"/>
    <lineage>
        <taxon>Bacteria</taxon>
        <taxon>Pseudomonadati</taxon>
        <taxon>Bacteroidota</taxon>
        <taxon>Chitinophagia</taxon>
        <taxon>Chitinophagales</taxon>
        <taxon>Chitinophagaceae</taxon>
        <taxon>Chitinophaga</taxon>
    </lineage>
</organism>
<dbReference type="RefSeq" id="WP_108685096.1">
    <property type="nucleotide sequence ID" value="NZ_QCYK01000001.1"/>
</dbReference>
<dbReference type="EMBL" id="QCYK01000001">
    <property type="protein sequence ID" value="PUZ28457.1"/>
    <property type="molecule type" value="Genomic_DNA"/>
</dbReference>
<dbReference type="InterPro" id="IPR032272">
    <property type="entry name" value="DUF4834"/>
</dbReference>